<gene>
    <name evidence="2" type="ORF">CAEBREN_13167</name>
</gene>
<reference evidence="3" key="1">
    <citation type="submission" date="2011-07" db="EMBL/GenBank/DDBJ databases">
        <authorList>
            <consortium name="Caenorhabditis brenneri Sequencing and Analysis Consortium"/>
            <person name="Wilson R.K."/>
        </authorList>
    </citation>
    <scope>NUCLEOTIDE SEQUENCE [LARGE SCALE GENOMIC DNA]</scope>
    <source>
        <strain evidence="3">PB2801</strain>
    </source>
</reference>
<protein>
    <submittedName>
        <fullName evidence="2">Uncharacterized protein</fullName>
    </submittedName>
</protein>
<dbReference type="AlphaFoldDB" id="G0NM14"/>
<sequence length="210" mass="24527">MRTFLARGKPPRFLQLPKPLRSYLRLKIKPRFRVYKKTVFANVGDFILFLNCILFFFTCEAATDNSPGRRQIPFDVKLLSVGLKFYLWSLSFFTGFEVVHFGSYKAIKAARFAAKVTYLRWLILFFQLWMIWTGIIDLGDPDYRFFSYAVAYFTLEAFCSLGIHLVMQNVIGELNSALLAMKEYEEKKFIRVNVLVSSSIPSEEQPEMYP</sequence>
<evidence type="ECO:0000256" key="1">
    <source>
        <dbReference type="SAM" id="Phobius"/>
    </source>
</evidence>
<evidence type="ECO:0000313" key="3">
    <source>
        <dbReference type="Proteomes" id="UP000008068"/>
    </source>
</evidence>
<feature type="transmembrane region" description="Helical" evidence="1">
    <location>
        <begin position="119"/>
        <end position="139"/>
    </location>
</feature>
<feature type="transmembrane region" description="Helical" evidence="1">
    <location>
        <begin position="145"/>
        <end position="166"/>
    </location>
</feature>
<evidence type="ECO:0000313" key="2">
    <source>
        <dbReference type="EMBL" id="EGT33933.1"/>
    </source>
</evidence>
<dbReference type="Proteomes" id="UP000008068">
    <property type="component" value="Unassembled WGS sequence"/>
</dbReference>
<feature type="transmembrane region" description="Helical" evidence="1">
    <location>
        <begin position="85"/>
        <end position="107"/>
    </location>
</feature>
<dbReference type="InParanoid" id="G0NM14"/>
<proteinExistence type="predicted"/>
<dbReference type="EMBL" id="GL379908">
    <property type="protein sequence ID" value="EGT33933.1"/>
    <property type="molecule type" value="Genomic_DNA"/>
</dbReference>
<accession>G0NM14</accession>
<keyword evidence="1" id="KW-1133">Transmembrane helix</keyword>
<keyword evidence="3" id="KW-1185">Reference proteome</keyword>
<name>G0NM14_CAEBE</name>
<keyword evidence="1" id="KW-0472">Membrane</keyword>
<keyword evidence="1" id="KW-0812">Transmembrane</keyword>
<dbReference type="HOGENOM" id="CLU_1311074_0_0_1"/>
<organism evidence="3">
    <name type="scientific">Caenorhabditis brenneri</name>
    <name type="common">Nematode worm</name>
    <dbReference type="NCBI Taxonomy" id="135651"/>
    <lineage>
        <taxon>Eukaryota</taxon>
        <taxon>Metazoa</taxon>
        <taxon>Ecdysozoa</taxon>
        <taxon>Nematoda</taxon>
        <taxon>Chromadorea</taxon>
        <taxon>Rhabditida</taxon>
        <taxon>Rhabditina</taxon>
        <taxon>Rhabditomorpha</taxon>
        <taxon>Rhabditoidea</taxon>
        <taxon>Rhabditidae</taxon>
        <taxon>Peloderinae</taxon>
        <taxon>Caenorhabditis</taxon>
    </lineage>
</organism>